<protein>
    <submittedName>
        <fullName evidence="2">Uncharacterized protein</fullName>
    </submittedName>
</protein>
<keyword evidence="3" id="KW-1185">Reference proteome</keyword>
<name>A0AAD6UN60_9AGAR</name>
<gene>
    <name evidence="2" type="ORF">B0H15DRAFT_814358</name>
</gene>
<comment type="caution">
    <text evidence="2">The sequence shown here is derived from an EMBL/GenBank/DDBJ whole genome shotgun (WGS) entry which is preliminary data.</text>
</comment>
<accession>A0AAD6UN60</accession>
<sequence length="131" mass="13894">MSPVRPFKRMVPNASCTYPFTMFRSALARSSVAHARPFHTSRPALKTVTEKVSDVADTVNKKLGKGLADAIGAGQDAAGATKESLKATSEQAKKKAGEAASVAGQKKNEATATAREVKDDVKHDVHKKSSK</sequence>
<dbReference type="AlphaFoldDB" id="A0AAD6UN60"/>
<dbReference type="EMBL" id="JARJCN010000003">
    <property type="protein sequence ID" value="KAJ7102382.1"/>
    <property type="molecule type" value="Genomic_DNA"/>
</dbReference>
<proteinExistence type="predicted"/>
<feature type="region of interest" description="Disordered" evidence="1">
    <location>
        <begin position="75"/>
        <end position="131"/>
    </location>
</feature>
<organism evidence="2 3">
    <name type="scientific">Mycena belliarum</name>
    <dbReference type="NCBI Taxonomy" id="1033014"/>
    <lineage>
        <taxon>Eukaryota</taxon>
        <taxon>Fungi</taxon>
        <taxon>Dikarya</taxon>
        <taxon>Basidiomycota</taxon>
        <taxon>Agaricomycotina</taxon>
        <taxon>Agaricomycetes</taxon>
        <taxon>Agaricomycetidae</taxon>
        <taxon>Agaricales</taxon>
        <taxon>Marasmiineae</taxon>
        <taxon>Mycenaceae</taxon>
        <taxon>Mycena</taxon>
    </lineage>
</organism>
<reference evidence="2" key="1">
    <citation type="submission" date="2023-03" db="EMBL/GenBank/DDBJ databases">
        <title>Massive genome expansion in bonnet fungi (Mycena s.s.) driven by repeated elements and novel gene families across ecological guilds.</title>
        <authorList>
            <consortium name="Lawrence Berkeley National Laboratory"/>
            <person name="Harder C.B."/>
            <person name="Miyauchi S."/>
            <person name="Viragh M."/>
            <person name="Kuo A."/>
            <person name="Thoen E."/>
            <person name="Andreopoulos B."/>
            <person name="Lu D."/>
            <person name="Skrede I."/>
            <person name="Drula E."/>
            <person name="Henrissat B."/>
            <person name="Morin E."/>
            <person name="Kohler A."/>
            <person name="Barry K."/>
            <person name="LaButti K."/>
            <person name="Morin E."/>
            <person name="Salamov A."/>
            <person name="Lipzen A."/>
            <person name="Mereny Z."/>
            <person name="Hegedus B."/>
            <person name="Baldrian P."/>
            <person name="Stursova M."/>
            <person name="Weitz H."/>
            <person name="Taylor A."/>
            <person name="Grigoriev I.V."/>
            <person name="Nagy L.G."/>
            <person name="Martin F."/>
            <person name="Kauserud H."/>
        </authorList>
    </citation>
    <scope>NUCLEOTIDE SEQUENCE</scope>
    <source>
        <strain evidence="2">CBHHK173m</strain>
    </source>
</reference>
<evidence type="ECO:0000313" key="3">
    <source>
        <dbReference type="Proteomes" id="UP001222325"/>
    </source>
</evidence>
<evidence type="ECO:0000313" key="2">
    <source>
        <dbReference type="EMBL" id="KAJ7102382.1"/>
    </source>
</evidence>
<dbReference type="Proteomes" id="UP001222325">
    <property type="component" value="Unassembled WGS sequence"/>
</dbReference>
<evidence type="ECO:0000256" key="1">
    <source>
        <dbReference type="SAM" id="MobiDB-lite"/>
    </source>
</evidence>